<accession>A0A8D0BLF0</accession>
<evidence type="ECO:0000313" key="2">
    <source>
        <dbReference type="Proteomes" id="UP000694421"/>
    </source>
</evidence>
<sequence>MQQIKAARTKAQGMNISEHRYWVTEGSSAKLALIGAKRSDTVTYREDYYDTASNDLAMAQLWLSQRNQKWCLLLGSQTQDTVGHLTSVTYPSLSWQTHCQGTEIIPPLYLYQQCLEGSLENTRLSGQYSC</sequence>
<dbReference type="SUPFAM" id="SSF55154">
    <property type="entry name" value="CYTH-like phosphatases"/>
    <property type="match status" value="1"/>
</dbReference>
<organism evidence="1 2">
    <name type="scientific">Salvator merianae</name>
    <name type="common">Argentine black and white tegu</name>
    <name type="synonym">Tupinambis merianae</name>
    <dbReference type="NCBI Taxonomy" id="96440"/>
    <lineage>
        <taxon>Eukaryota</taxon>
        <taxon>Metazoa</taxon>
        <taxon>Chordata</taxon>
        <taxon>Craniata</taxon>
        <taxon>Vertebrata</taxon>
        <taxon>Euteleostomi</taxon>
        <taxon>Lepidosauria</taxon>
        <taxon>Squamata</taxon>
        <taxon>Bifurcata</taxon>
        <taxon>Unidentata</taxon>
        <taxon>Episquamata</taxon>
        <taxon>Laterata</taxon>
        <taxon>Teiioidea</taxon>
        <taxon>Teiidae</taxon>
        <taxon>Salvator</taxon>
    </lineage>
</organism>
<protein>
    <submittedName>
        <fullName evidence="1">Uncharacterized protein</fullName>
    </submittedName>
</protein>
<dbReference type="Ensembl" id="ENSSMRT00000011816.1">
    <property type="protein sequence ID" value="ENSSMRP00000010138.1"/>
    <property type="gene ID" value="ENSSMRG00000008048.1"/>
</dbReference>
<evidence type="ECO:0000313" key="1">
    <source>
        <dbReference type="Ensembl" id="ENSSMRP00000010138.1"/>
    </source>
</evidence>
<dbReference type="InterPro" id="IPR033469">
    <property type="entry name" value="CYTH-like_dom_sf"/>
</dbReference>
<proteinExistence type="predicted"/>
<name>A0A8D0BLF0_SALMN</name>
<dbReference type="AlphaFoldDB" id="A0A8D0BLF0"/>
<dbReference type="Proteomes" id="UP000694421">
    <property type="component" value="Unplaced"/>
</dbReference>
<dbReference type="Gene3D" id="2.40.320.10">
    <property type="entry name" value="Hypothetical Protein Pfu-838710-001"/>
    <property type="match status" value="1"/>
</dbReference>
<keyword evidence="2" id="KW-1185">Reference proteome</keyword>
<reference evidence="1" key="2">
    <citation type="submission" date="2025-09" db="UniProtKB">
        <authorList>
            <consortium name="Ensembl"/>
        </authorList>
    </citation>
    <scope>IDENTIFICATION</scope>
</reference>
<reference evidence="1" key="1">
    <citation type="submission" date="2025-08" db="UniProtKB">
        <authorList>
            <consortium name="Ensembl"/>
        </authorList>
    </citation>
    <scope>IDENTIFICATION</scope>
</reference>